<comment type="caution">
    <text evidence="2">The sequence shown here is derived from an EMBL/GenBank/DDBJ whole genome shotgun (WGS) entry which is preliminary data.</text>
</comment>
<accession>A0A1Q8CLF1</accession>
<dbReference type="Proteomes" id="UP000185596">
    <property type="component" value="Unassembled WGS sequence"/>
</dbReference>
<keyword evidence="1" id="KW-0732">Signal</keyword>
<evidence type="ECO:0000313" key="3">
    <source>
        <dbReference type="Proteomes" id="UP000185596"/>
    </source>
</evidence>
<evidence type="ECO:0000313" key="2">
    <source>
        <dbReference type="EMBL" id="OLF15177.1"/>
    </source>
</evidence>
<dbReference type="EMBL" id="MSIE01000044">
    <property type="protein sequence ID" value="OLF15177.1"/>
    <property type="molecule type" value="Genomic_DNA"/>
</dbReference>
<dbReference type="PROSITE" id="PS51257">
    <property type="entry name" value="PROKAR_LIPOPROTEIN"/>
    <property type="match status" value="1"/>
</dbReference>
<feature type="signal peptide" evidence="1">
    <location>
        <begin position="1"/>
        <end position="18"/>
    </location>
</feature>
<dbReference type="STRING" id="1912961.BU204_23215"/>
<dbReference type="RefSeq" id="WP_075127846.1">
    <property type="nucleotide sequence ID" value="NZ_MSIE01000044.1"/>
</dbReference>
<name>A0A1Q8CLF1_9PSEU</name>
<protein>
    <submittedName>
        <fullName evidence="2">Uncharacterized protein</fullName>
    </submittedName>
</protein>
<evidence type="ECO:0000256" key="1">
    <source>
        <dbReference type="SAM" id="SignalP"/>
    </source>
</evidence>
<keyword evidence="3" id="KW-1185">Reference proteome</keyword>
<proteinExistence type="predicted"/>
<gene>
    <name evidence="2" type="ORF">BU204_23215</name>
</gene>
<sequence>MIRFVPLALALAFLTACATPANPPTTSRLPAPAASTAWMTSLCTVASDLRTALWASAADPSDPTALRQAFDTQLSAAADALRTATTRLDTLPPNPPAGAEQAVSDLNDQLTTLRENVQTAHRALADLPPAATESDLGEVVGTAWPSVANRAAKPLDGVPVSEDMKAAATDPTCKLLPGLQ</sequence>
<reference evidence="2 3" key="1">
    <citation type="submission" date="2016-12" db="EMBL/GenBank/DDBJ databases">
        <title>The draft genome sequence of Actinophytocola sp. 11-183.</title>
        <authorList>
            <person name="Wang W."/>
            <person name="Yuan L."/>
        </authorList>
    </citation>
    <scope>NUCLEOTIDE SEQUENCE [LARGE SCALE GENOMIC DNA]</scope>
    <source>
        <strain evidence="2 3">11-183</strain>
    </source>
</reference>
<feature type="chain" id="PRO_5038507619" evidence="1">
    <location>
        <begin position="19"/>
        <end position="180"/>
    </location>
</feature>
<organism evidence="2 3">
    <name type="scientific">Actinophytocola xanthii</name>
    <dbReference type="NCBI Taxonomy" id="1912961"/>
    <lineage>
        <taxon>Bacteria</taxon>
        <taxon>Bacillati</taxon>
        <taxon>Actinomycetota</taxon>
        <taxon>Actinomycetes</taxon>
        <taxon>Pseudonocardiales</taxon>
        <taxon>Pseudonocardiaceae</taxon>
    </lineage>
</organism>
<dbReference type="AlphaFoldDB" id="A0A1Q8CLF1"/>